<comment type="caution">
    <text evidence="2">The sequence shown here is derived from an EMBL/GenBank/DDBJ whole genome shotgun (WGS) entry which is preliminary data.</text>
</comment>
<evidence type="ECO:0000313" key="3">
    <source>
        <dbReference type="Proteomes" id="UP000494165"/>
    </source>
</evidence>
<dbReference type="EMBL" id="CADEPI010000175">
    <property type="protein sequence ID" value="CAB3378956.1"/>
    <property type="molecule type" value="Genomic_DNA"/>
</dbReference>
<dbReference type="AlphaFoldDB" id="A0A8S1DFK7"/>
<evidence type="ECO:0000259" key="1">
    <source>
        <dbReference type="PROSITE" id="PS50191"/>
    </source>
</evidence>
<organism evidence="2 3">
    <name type="scientific">Cloeon dipterum</name>
    <dbReference type="NCBI Taxonomy" id="197152"/>
    <lineage>
        <taxon>Eukaryota</taxon>
        <taxon>Metazoa</taxon>
        <taxon>Ecdysozoa</taxon>
        <taxon>Arthropoda</taxon>
        <taxon>Hexapoda</taxon>
        <taxon>Insecta</taxon>
        <taxon>Pterygota</taxon>
        <taxon>Palaeoptera</taxon>
        <taxon>Ephemeroptera</taxon>
        <taxon>Pisciforma</taxon>
        <taxon>Baetidae</taxon>
        <taxon>Cloeon</taxon>
    </lineage>
</organism>
<evidence type="ECO:0000313" key="2">
    <source>
        <dbReference type="EMBL" id="CAB3378956.1"/>
    </source>
</evidence>
<dbReference type="InterPro" id="IPR036273">
    <property type="entry name" value="CRAL/TRIO_N_dom_sf"/>
</dbReference>
<gene>
    <name evidence="2" type="ORF">CLODIP_2_CD07765</name>
</gene>
<dbReference type="PRINTS" id="PR00180">
    <property type="entry name" value="CRETINALDHBP"/>
</dbReference>
<keyword evidence="3" id="KW-1185">Reference proteome</keyword>
<name>A0A8S1DFK7_9INSE</name>
<dbReference type="Pfam" id="PF00650">
    <property type="entry name" value="CRAL_TRIO"/>
    <property type="match status" value="1"/>
</dbReference>
<reference evidence="2 3" key="1">
    <citation type="submission" date="2020-04" db="EMBL/GenBank/DDBJ databases">
        <authorList>
            <person name="Alioto T."/>
            <person name="Alioto T."/>
            <person name="Gomez Garrido J."/>
        </authorList>
    </citation>
    <scope>NUCLEOTIDE SEQUENCE [LARGE SCALE GENOMIC DNA]</scope>
</reference>
<dbReference type="CDD" id="cd00170">
    <property type="entry name" value="SEC14"/>
    <property type="match status" value="1"/>
</dbReference>
<dbReference type="SMART" id="SM01100">
    <property type="entry name" value="CRAL_TRIO_N"/>
    <property type="match status" value="1"/>
</dbReference>
<dbReference type="InterPro" id="IPR001251">
    <property type="entry name" value="CRAL-TRIO_dom"/>
</dbReference>
<protein>
    <recommendedName>
        <fullName evidence="1">CRAL-TRIO domain-containing protein</fullName>
    </recommendedName>
</protein>
<dbReference type="Gene3D" id="1.10.8.20">
    <property type="entry name" value="N-terminal domain of phosphatidylinositol transfer protein sec14p"/>
    <property type="match status" value="1"/>
</dbReference>
<dbReference type="InterPro" id="IPR036865">
    <property type="entry name" value="CRAL-TRIO_dom_sf"/>
</dbReference>
<dbReference type="Pfam" id="PF03765">
    <property type="entry name" value="CRAL_TRIO_N"/>
    <property type="match status" value="1"/>
</dbReference>
<dbReference type="GO" id="GO:0016020">
    <property type="term" value="C:membrane"/>
    <property type="evidence" value="ECO:0007669"/>
    <property type="project" value="TreeGrafter"/>
</dbReference>
<dbReference type="OrthoDB" id="1434354at2759"/>
<dbReference type="SUPFAM" id="SSF46938">
    <property type="entry name" value="CRAL/TRIO N-terminal domain"/>
    <property type="match status" value="1"/>
</dbReference>
<sequence>MQQRVRVRVQVHVAKQKNFTFVKSERRKRKSYYYARASSLIRAETPARVVLRIWTHRRNSSGMGLFDDNYVCSLSADTAKFAKEDLREDQATREHGIKAMREWLTKNPDIKNCRSDAVFLLRFLRCRKFSVPQAQELLERYLAIRQTYPHWFRNLDVNEADLLEIIDAGYIVPLPEKDCFGRQIILTRSKCLDAMKFNSTQMARLHSLVVEVLMDDEESQVRGFVHVNDEDGLSMSHLSMWSLADVRTMMNCIQKSTPMRLKGTHFINLPGIANAFFEFFISLLNDKLRGRIQTHKNYSDLHKSIDKNVLPKEYGGTVPVKDMIEQFKTKLKAFEEKIAALEPMTINIRPGSKLKNEISPENNLQGVTGSFRKLEVD</sequence>
<dbReference type="GO" id="GO:1902936">
    <property type="term" value="F:phosphatidylinositol bisphosphate binding"/>
    <property type="evidence" value="ECO:0007669"/>
    <property type="project" value="TreeGrafter"/>
</dbReference>
<dbReference type="InterPro" id="IPR011074">
    <property type="entry name" value="CRAL/TRIO_N_dom"/>
</dbReference>
<dbReference type="Gene3D" id="3.40.525.10">
    <property type="entry name" value="CRAL-TRIO lipid binding domain"/>
    <property type="match status" value="1"/>
</dbReference>
<dbReference type="PROSITE" id="PS50191">
    <property type="entry name" value="CRAL_TRIO"/>
    <property type="match status" value="1"/>
</dbReference>
<dbReference type="SMART" id="SM00516">
    <property type="entry name" value="SEC14"/>
    <property type="match status" value="1"/>
</dbReference>
<dbReference type="PANTHER" id="PTHR10174">
    <property type="entry name" value="ALPHA-TOCOPHEROL TRANSFER PROTEIN-RELATED"/>
    <property type="match status" value="1"/>
</dbReference>
<feature type="domain" description="CRAL-TRIO" evidence="1">
    <location>
        <begin position="159"/>
        <end position="322"/>
    </location>
</feature>
<dbReference type="SUPFAM" id="SSF52087">
    <property type="entry name" value="CRAL/TRIO domain"/>
    <property type="match status" value="1"/>
</dbReference>
<proteinExistence type="predicted"/>
<accession>A0A8S1DFK7</accession>
<dbReference type="Proteomes" id="UP000494165">
    <property type="component" value="Unassembled WGS sequence"/>
</dbReference>
<dbReference type="PANTHER" id="PTHR10174:SF166">
    <property type="entry name" value="LD40136P"/>
    <property type="match status" value="1"/>
</dbReference>